<dbReference type="NCBIfam" id="TIGR04057">
    <property type="entry name" value="SusC_RagA_signa"/>
    <property type="match status" value="1"/>
</dbReference>
<keyword evidence="3 8" id="KW-1134">Transmembrane beta strand</keyword>
<evidence type="ECO:0000259" key="11">
    <source>
        <dbReference type="Pfam" id="PF00593"/>
    </source>
</evidence>
<evidence type="ECO:0000256" key="2">
    <source>
        <dbReference type="ARBA" id="ARBA00022448"/>
    </source>
</evidence>
<dbReference type="InterPro" id="IPR023997">
    <property type="entry name" value="TonB-dep_OMP_SusC/RagA_CS"/>
</dbReference>
<dbReference type="GO" id="GO:0009279">
    <property type="term" value="C:cell outer membrane"/>
    <property type="evidence" value="ECO:0007669"/>
    <property type="project" value="UniProtKB-SubCell"/>
</dbReference>
<keyword evidence="4 8" id="KW-0812">Transmembrane</keyword>
<keyword evidence="7 8" id="KW-0998">Cell outer membrane</keyword>
<dbReference type="Proteomes" id="UP000248688">
    <property type="component" value="Chromosome"/>
</dbReference>
<dbReference type="SUPFAM" id="SSF49464">
    <property type="entry name" value="Carboxypeptidase regulatory domain-like"/>
    <property type="match status" value="1"/>
</dbReference>
<dbReference type="OrthoDB" id="9768177at2"/>
<dbReference type="EMBL" id="CP030041">
    <property type="protein sequence ID" value="AWW30483.1"/>
    <property type="molecule type" value="Genomic_DNA"/>
</dbReference>
<keyword evidence="6 8" id="KW-0472">Membrane</keyword>
<dbReference type="Gene3D" id="2.170.130.10">
    <property type="entry name" value="TonB-dependent receptor, plug domain"/>
    <property type="match status" value="1"/>
</dbReference>
<dbReference type="PROSITE" id="PS52016">
    <property type="entry name" value="TONB_DEPENDENT_REC_3"/>
    <property type="match status" value="1"/>
</dbReference>
<dbReference type="InterPro" id="IPR036942">
    <property type="entry name" value="Beta-barrel_TonB_sf"/>
</dbReference>
<evidence type="ECO:0000256" key="8">
    <source>
        <dbReference type="PROSITE-ProRule" id="PRU01360"/>
    </source>
</evidence>
<evidence type="ECO:0000256" key="5">
    <source>
        <dbReference type="ARBA" id="ARBA00023077"/>
    </source>
</evidence>
<keyword evidence="2 8" id="KW-0813">Transport</keyword>
<feature type="domain" description="TonB-dependent receptor-like beta-barrel" evidence="11">
    <location>
        <begin position="448"/>
        <end position="899"/>
    </location>
</feature>
<dbReference type="Pfam" id="PF13715">
    <property type="entry name" value="CarbopepD_reg_2"/>
    <property type="match status" value="1"/>
</dbReference>
<feature type="chain" id="PRO_5016324989" evidence="10">
    <location>
        <begin position="21"/>
        <end position="1062"/>
    </location>
</feature>
<keyword evidence="5 9" id="KW-0798">TonB box</keyword>
<evidence type="ECO:0000313" key="13">
    <source>
        <dbReference type="EMBL" id="AWW30483.1"/>
    </source>
</evidence>
<reference evidence="13 14" key="1">
    <citation type="submission" date="2018-06" db="EMBL/GenBank/DDBJ databases">
        <title>Echinicola strongylocentroti sp. nov., isolated from a sea urchin Strongylocentrotus intermedius.</title>
        <authorList>
            <person name="Bae S.S."/>
        </authorList>
    </citation>
    <scope>NUCLEOTIDE SEQUENCE [LARGE SCALE GENOMIC DNA]</scope>
    <source>
        <strain evidence="13 14">MEBiC08714</strain>
    </source>
</reference>
<dbReference type="InterPro" id="IPR037066">
    <property type="entry name" value="Plug_dom_sf"/>
</dbReference>
<comment type="similarity">
    <text evidence="8 9">Belongs to the TonB-dependent receptor family.</text>
</comment>
<gene>
    <name evidence="13" type="ORF">DN752_10300</name>
</gene>
<dbReference type="KEGG" id="est:DN752_10300"/>
<accession>A0A2Z4IJA0</accession>
<evidence type="ECO:0000256" key="4">
    <source>
        <dbReference type="ARBA" id="ARBA00022692"/>
    </source>
</evidence>
<evidence type="ECO:0000313" key="14">
    <source>
        <dbReference type="Proteomes" id="UP000248688"/>
    </source>
</evidence>
<evidence type="ECO:0000256" key="1">
    <source>
        <dbReference type="ARBA" id="ARBA00004571"/>
    </source>
</evidence>
<dbReference type="InterPro" id="IPR000531">
    <property type="entry name" value="Beta-barrel_TonB"/>
</dbReference>
<dbReference type="InterPro" id="IPR008969">
    <property type="entry name" value="CarboxyPept-like_regulatory"/>
</dbReference>
<dbReference type="AlphaFoldDB" id="A0A2Z4IJA0"/>
<dbReference type="InterPro" id="IPR039426">
    <property type="entry name" value="TonB-dep_rcpt-like"/>
</dbReference>
<dbReference type="RefSeq" id="WP_112783864.1">
    <property type="nucleotide sequence ID" value="NZ_CP030041.1"/>
</dbReference>
<keyword evidence="14" id="KW-1185">Reference proteome</keyword>
<dbReference type="Gene3D" id="2.40.170.20">
    <property type="entry name" value="TonB-dependent receptor, beta-barrel domain"/>
    <property type="match status" value="1"/>
</dbReference>
<evidence type="ECO:0000256" key="10">
    <source>
        <dbReference type="SAM" id="SignalP"/>
    </source>
</evidence>
<feature type="signal peptide" evidence="10">
    <location>
        <begin position="1"/>
        <end position="20"/>
    </location>
</feature>
<evidence type="ECO:0000256" key="7">
    <source>
        <dbReference type="ARBA" id="ARBA00023237"/>
    </source>
</evidence>
<organism evidence="13 14">
    <name type="scientific">Echinicola strongylocentroti</name>
    <dbReference type="NCBI Taxonomy" id="1795355"/>
    <lineage>
        <taxon>Bacteria</taxon>
        <taxon>Pseudomonadati</taxon>
        <taxon>Bacteroidota</taxon>
        <taxon>Cytophagia</taxon>
        <taxon>Cytophagales</taxon>
        <taxon>Cyclobacteriaceae</taxon>
        <taxon>Echinicola</taxon>
    </lineage>
</organism>
<name>A0A2Z4IJA0_9BACT</name>
<sequence>MKKNVLLFALLLVFSQFSFAQISSVKGTVTSAENGEPVPGVSVLVKGTTKGAVTNLDGQYSLELPDDGEVLVFSFIGMATEEEPIDGRSVVDVVMTSDVKALNEVVVTALNVSRDESSLGYAIQSVDGDKLSSVREANVVGSLAGKVAGVQVIGSSGAALGGSQNIRLRGINSLSGGSPLFVVDGTPISNRSFSPDEDYSGRDYGNLAADINPDDIESISVLKGPSAAALYGNRAANGVIIITTKKGTERKGIGVEINHSTTFEKVYILPDYQNEYAGGYSQELASFEYNPDTHPASWAEFDGQPVINYAADESWGPRMEGQMVRHWDSWYEGESFGELRPLLPNENNVRDFFETGVTMNTGVALSGGDEETLFRLSLNHIDQKGVMPGSELLKNNVSFNGSTMLTDKLKASLNFNFTSTQGQGRPASGYTGRNPVNSFNQWFQRQLDMDRLENYKNPDGTYRTWNIRSPSNTRPLYWDNPYYEAYENAPNDKRDRVYGNFGLTYDFTENFSVSGFARTDFFNQKIEERVASGGLDLDEYYVSTRIGREDNYEVLAQYDKNFGGFSVVANAGGNIRRNFYDTMGEQTEGGLSVPGFYNIDASIDRPDVSNFYSEKTVRSVYGSLSLGYMSTIFLDLTARNDWSSALPENNNSYFYPSISTSFVFTELMGNTNFLNFGKLRLSYAQVGSDVSAYDIAQVYNVGTPYGSLPALTVPNTYPNPNLRPALSSSYEAGVDLRFLQRRLGLDVTYYRNDNKDQIIDLTVPGSSGITEAKVNAGNIRSEGVEVMLTATPVTNQDFTWDMNLNFARNTNEVIELYQDQENRQLQSAYWGMTLNAKVGEPWGTLIGTGYTYDEETGLPVINDDGSYVKNQNQELGTVLPDFTGGFRNTFTYKNFDLTAFLDFQKGGQFYSVTKMFLPYSGLAAETAGLNDLGNPKRDPVDQGGGIPVTGVVEGEGVQTIYVDPSEHYKGLFGVHEEYIYDASYVKLREVRLGYTLPSKLLAKWPIHSANVAFIAKNLWLIHSNVDGLDPSEFAAGGNGYSYFEAGLLPGVRSYGFNIRVVL</sequence>
<dbReference type="Gene3D" id="2.60.40.1120">
    <property type="entry name" value="Carboxypeptidase-like, regulatory domain"/>
    <property type="match status" value="1"/>
</dbReference>
<evidence type="ECO:0000256" key="3">
    <source>
        <dbReference type="ARBA" id="ARBA00022452"/>
    </source>
</evidence>
<dbReference type="InterPro" id="IPR012910">
    <property type="entry name" value="Plug_dom"/>
</dbReference>
<dbReference type="NCBIfam" id="TIGR04056">
    <property type="entry name" value="OMP_RagA_SusC"/>
    <property type="match status" value="1"/>
</dbReference>
<dbReference type="Pfam" id="PF07715">
    <property type="entry name" value="Plug"/>
    <property type="match status" value="1"/>
</dbReference>
<feature type="domain" description="TonB-dependent receptor plug" evidence="12">
    <location>
        <begin position="118"/>
        <end position="239"/>
    </location>
</feature>
<comment type="subcellular location">
    <subcellularLocation>
        <location evidence="1 8">Cell outer membrane</location>
        <topology evidence="1 8">Multi-pass membrane protein</topology>
    </subcellularLocation>
</comment>
<dbReference type="InterPro" id="IPR023996">
    <property type="entry name" value="TonB-dep_OMP_SusC/RagA"/>
</dbReference>
<evidence type="ECO:0000259" key="12">
    <source>
        <dbReference type="Pfam" id="PF07715"/>
    </source>
</evidence>
<dbReference type="Pfam" id="PF00593">
    <property type="entry name" value="TonB_dep_Rec_b-barrel"/>
    <property type="match status" value="1"/>
</dbReference>
<evidence type="ECO:0000256" key="6">
    <source>
        <dbReference type="ARBA" id="ARBA00023136"/>
    </source>
</evidence>
<proteinExistence type="inferred from homology"/>
<evidence type="ECO:0000256" key="9">
    <source>
        <dbReference type="RuleBase" id="RU003357"/>
    </source>
</evidence>
<keyword evidence="10" id="KW-0732">Signal</keyword>
<protein>
    <submittedName>
        <fullName evidence="13">SusC/RagA family TonB-linked outer membrane protein</fullName>
    </submittedName>
</protein>
<dbReference type="SUPFAM" id="SSF56935">
    <property type="entry name" value="Porins"/>
    <property type="match status" value="1"/>
</dbReference>